<feature type="transmembrane region" description="Helical" evidence="8">
    <location>
        <begin position="12"/>
        <end position="35"/>
    </location>
</feature>
<keyword evidence="5 8" id="KW-0812">Transmembrane</keyword>
<evidence type="ECO:0000256" key="1">
    <source>
        <dbReference type="ARBA" id="ARBA00004651"/>
    </source>
</evidence>
<keyword evidence="7 8" id="KW-0472">Membrane</keyword>
<name>A0A963Z623_9PROT</name>
<dbReference type="InterPro" id="IPR000515">
    <property type="entry name" value="MetI-like"/>
</dbReference>
<evidence type="ECO:0000256" key="6">
    <source>
        <dbReference type="ARBA" id="ARBA00022989"/>
    </source>
</evidence>
<reference evidence="10 11" key="1">
    <citation type="journal article" date="2021" name="Microorganisms">
        <title>Acidisoma silvae sp. nov. and Acidisomacellulosilytica sp. nov., Two Acidophilic Bacteria Isolated from Decaying Wood, Hydrolyzing Cellulose and Producing Poly-3-hydroxybutyrate.</title>
        <authorList>
            <person name="Mieszkin S."/>
            <person name="Pouder E."/>
            <person name="Uroz S."/>
            <person name="Simon-Colin C."/>
            <person name="Alain K."/>
        </authorList>
    </citation>
    <scope>NUCLEOTIDE SEQUENCE [LARGE SCALE GENOMIC DNA]</scope>
    <source>
        <strain evidence="10 11">HW T5.17</strain>
    </source>
</reference>
<feature type="domain" description="ABC transmembrane type-1" evidence="9">
    <location>
        <begin position="70"/>
        <end position="276"/>
    </location>
</feature>
<dbReference type="CDD" id="cd06261">
    <property type="entry name" value="TM_PBP2"/>
    <property type="match status" value="1"/>
</dbReference>
<evidence type="ECO:0000259" key="9">
    <source>
        <dbReference type="PROSITE" id="PS50928"/>
    </source>
</evidence>
<dbReference type="Pfam" id="PF00528">
    <property type="entry name" value="BPD_transp_1"/>
    <property type="match status" value="1"/>
</dbReference>
<feature type="transmembrane region" description="Helical" evidence="8">
    <location>
        <begin position="108"/>
        <end position="131"/>
    </location>
</feature>
<sequence length="287" mass="31054">MKAEAPKGRFAGFLLTAPLALLLLLVFVAPILVMLPTSFKIYDPGVGIQPGWTLHNYTQILADPYFREVLGRTLVMGISVTVFCVLFGYPLAILVARSDGMMRSLLTLLVIFPLTLNLVVRSFGWIALLSNRGIINQIMLDLGLVEFPVRMMFNLTGLIIGLTHIFLPFMVMILVASLRAMPRDVEAASAALGARPSITFLTVTLPLTAPGIFAGSVLVFILSISALVTPRLLGGPAYKVMATAIYDEFLSTLDWPTGAALAFALTLVVLVILGGAGYLTRRWTAAR</sequence>
<dbReference type="AlphaFoldDB" id="A0A963Z623"/>
<comment type="subcellular location">
    <subcellularLocation>
        <location evidence="1 8">Cell membrane</location>
        <topology evidence="1 8">Multi-pass membrane protein</topology>
    </subcellularLocation>
</comment>
<evidence type="ECO:0000256" key="3">
    <source>
        <dbReference type="ARBA" id="ARBA00022448"/>
    </source>
</evidence>
<dbReference type="Proteomes" id="UP000721844">
    <property type="component" value="Unassembled WGS sequence"/>
</dbReference>
<dbReference type="GO" id="GO:0055085">
    <property type="term" value="P:transmembrane transport"/>
    <property type="evidence" value="ECO:0007669"/>
    <property type="project" value="InterPro"/>
</dbReference>
<dbReference type="GO" id="GO:0005886">
    <property type="term" value="C:plasma membrane"/>
    <property type="evidence" value="ECO:0007669"/>
    <property type="project" value="UniProtKB-SubCell"/>
</dbReference>
<comment type="similarity">
    <text evidence="2">Belongs to the binding-protein-dependent transport system permease family. CysTW subfamily.</text>
</comment>
<evidence type="ECO:0000256" key="4">
    <source>
        <dbReference type="ARBA" id="ARBA00022475"/>
    </source>
</evidence>
<evidence type="ECO:0000256" key="2">
    <source>
        <dbReference type="ARBA" id="ARBA00007069"/>
    </source>
</evidence>
<dbReference type="EMBL" id="JAESVA010000008">
    <property type="protein sequence ID" value="MCB8882725.1"/>
    <property type="molecule type" value="Genomic_DNA"/>
</dbReference>
<evidence type="ECO:0000313" key="11">
    <source>
        <dbReference type="Proteomes" id="UP000721844"/>
    </source>
</evidence>
<dbReference type="SUPFAM" id="SSF161098">
    <property type="entry name" value="MetI-like"/>
    <property type="match status" value="1"/>
</dbReference>
<protein>
    <submittedName>
        <fullName evidence="10">ABC transporter permease</fullName>
    </submittedName>
</protein>
<evidence type="ECO:0000256" key="7">
    <source>
        <dbReference type="ARBA" id="ARBA00023136"/>
    </source>
</evidence>
<organism evidence="10 11">
    <name type="scientific">Acidisoma cellulosilyticum</name>
    <dbReference type="NCBI Taxonomy" id="2802395"/>
    <lineage>
        <taxon>Bacteria</taxon>
        <taxon>Pseudomonadati</taxon>
        <taxon>Pseudomonadota</taxon>
        <taxon>Alphaproteobacteria</taxon>
        <taxon>Acetobacterales</taxon>
        <taxon>Acidocellaceae</taxon>
        <taxon>Acidisoma</taxon>
    </lineage>
</organism>
<feature type="transmembrane region" description="Helical" evidence="8">
    <location>
        <begin position="259"/>
        <end position="279"/>
    </location>
</feature>
<dbReference type="PANTHER" id="PTHR42929">
    <property type="entry name" value="INNER MEMBRANE ABC TRANSPORTER PERMEASE PROTEIN YDCU-RELATED-RELATED"/>
    <property type="match status" value="1"/>
</dbReference>
<keyword evidence="4" id="KW-1003">Cell membrane</keyword>
<dbReference type="Gene3D" id="1.10.3720.10">
    <property type="entry name" value="MetI-like"/>
    <property type="match status" value="1"/>
</dbReference>
<dbReference type="PANTHER" id="PTHR42929:SF5">
    <property type="entry name" value="ABC TRANSPORTER PERMEASE PROTEIN"/>
    <property type="match status" value="1"/>
</dbReference>
<keyword evidence="3 8" id="KW-0813">Transport</keyword>
<keyword evidence="6 8" id="KW-1133">Transmembrane helix</keyword>
<dbReference type="InterPro" id="IPR035906">
    <property type="entry name" value="MetI-like_sf"/>
</dbReference>
<feature type="transmembrane region" description="Helical" evidence="8">
    <location>
        <begin position="74"/>
        <end position="96"/>
    </location>
</feature>
<evidence type="ECO:0000313" key="10">
    <source>
        <dbReference type="EMBL" id="MCB8882725.1"/>
    </source>
</evidence>
<keyword evidence="11" id="KW-1185">Reference proteome</keyword>
<dbReference type="RefSeq" id="WP_227309375.1">
    <property type="nucleotide sequence ID" value="NZ_JAESVA010000008.1"/>
</dbReference>
<evidence type="ECO:0000256" key="8">
    <source>
        <dbReference type="RuleBase" id="RU363032"/>
    </source>
</evidence>
<accession>A0A963Z623</accession>
<comment type="caution">
    <text evidence="10">The sequence shown here is derived from an EMBL/GenBank/DDBJ whole genome shotgun (WGS) entry which is preliminary data.</text>
</comment>
<dbReference type="PROSITE" id="PS50928">
    <property type="entry name" value="ABC_TM1"/>
    <property type="match status" value="1"/>
</dbReference>
<feature type="transmembrane region" description="Helical" evidence="8">
    <location>
        <begin position="151"/>
        <end position="178"/>
    </location>
</feature>
<gene>
    <name evidence="10" type="ORF">ACELLULO517_20945</name>
</gene>
<feature type="transmembrane region" description="Helical" evidence="8">
    <location>
        <begin position="198"/>
        <end position="228"/>
    </location>
</feature>
<proteinExistence type="inferred from homology"/>
<evidence type="ECO:0000256" key="5">
    <source>
        <dbReference type="ARBA" id="ARBA00022692"/>
    </source>
</evidence>